<reference evidence="3 4" key="1">
    <citation type="submission" date="2016-08" db="EMBL/GenBank/DDBJ databases">
        <authorList>
            <person name="Varghese N."/>
            <person name="Submissions Spin"/>
        </authorList>
    </citation>
    <scope>NUCLEOTIDE SEQUENCE [LARGE SCALE GENOMIC DNA]</scope>
    <source>
        <strain evidence="3 4">R-53116</strain>
    </source>
</reference>
<reference evidence="2 5" key="2">
    <citation type="submission" date="2020-04" db="EMBL/GenBank/DDBJ databases">
        <title>MicrobeNet Type strains.</title>
        <authorList>
            <person name="Nicholson A.C."/>
        </authorList>
    </citation>
    <scope>NUCLEOTIDE SEQUENCE [LARGE SCALE GENOMIC DNA]</scope>
    <source>
        <strain evidence="2 5">CCUG 33494</strain>
    </source>
</reference>
<organism evidence="2 5">
    <name type="scientific">Weissella hellenica</name>
    <dbReference type="NCBI Taxonomy" id="46256"/>
    <lineage>
        <taxon>Bacteria</taxon>
        <taxon>Bacillati</taxon>
        <taxon>Bacillota</taxon>
        <taxon>Bacilli</taxon>
        <taxon>Lactobacillales</taxon>
        <taxon>Lactobacillaceae</taxon>
        <taxon>Weissella</taxon>
    </lineage>
</organism>
<evidence type="ECO:0000313" key="5">
    <source>
        <dbReference type="Proteomes" id="UP000585749"/>
    </source>
</evidence>
<dbReference type="Proteomes" id="UP000585749">
    <property type="component" value="Unassembled WGS sequence"/>
</dbReference>
<comment type="caution">
    <text evidence="2">The sequence shown here is derived from an EMBL/GenBank/DDBJ whole genome shotgun (WGS) entry which is preliminary data.</text>
</comment>
<dbReference type="AlphaFoldDB" id="A0A4Y4G662"/>
<gene>
    <name evidence="3" type="ORF">GA0061075_103134</name>
    <name evidence="2" type="ORF">HF960_02095</name>
</gene>
<dbReference type="GeneID" id="72423579"/>
<dbReference type="EMBL" id="JAAXPM010000002">
    <property type="protein sequence ID" value="NKY66494.1"/>
    <property type="molecule type" value="Genomic_DNA"/>
</dbReference>
<keyword evidence="1" id="KW-1133">Transmembrane helix</keyword>
<evidence type="ECO:0000313" key="2">
    <source>
        <dbReference type="EMBL" id="NKY66494.1"/>
    </source>
</evidence>
<accession>A0A4Y4G662</accession>
<keyword evidence="1" id="KW-0472">Membrane</keyword>
<protein>
    <submittedName>
        <fullName evidence="2">Uncharacterized protein</fullName>
    </submittedName>
</protein>
<evidence type="ECO:0000313" key="4">
    <source>
        <dbReference type="Proteomes" id="UP000182448"/>
    </source>
</evidence>
<keyword evidence="1" id="KW-0812">Transmembrane</keyword>
<proteinExistence type="predicted"/>
<keyword evidence="4" id="KW-1185">Reference proteome</keyword>
<dbReference type="RefSeq" id="WP_074427006.1">
    <property type="nucleotide sequence ID" value="NZ_BJEG01000018.1"/>
</dbReference>
<evidence type="ECO:0000313" key="3">
    <source>
        <dbReference type="EMBL" id="SCB83664.1"/>
    </source>
</evidence>
<dbReference type="Proteomes" id="UP000182448">
    <property type="component" value="Unassembled WGS sequence"/>
</dbReference>
<dbReference type="EMBL" id="FMAW01000003">
    <property type="protein sequence ID" value="SCB83664.1"/>
    <property type="molecule type" value="Genomic_DNA"/>
</dbReference>
<sequence>MDKPKLYRGLVKLVLGLSVLFAGLAIIYWQQQTKQQQTTHNQIQQVQKKQRATQKQQQKQEKLVNDAIYQKRTVAFLDRALASATKKGDITAKDETYGNADAYTAIQALAGMNSGMKLTQHDLHFNKMADGEIVGDGQIEIEAFGISDDRKAKTRHMKAKFTVLVTLSKYQQQLRVEDIQLGEVKASENANDTTY</sequence>
<feature type="transmembrane region" description="Helical" evidence="1">
    <location>
        <begin position="9"/>
        <end position="29"/>
    </location>
</feature>
<name>A0A4Y4G662_WEIHE</name>
<evidence type="ECO:0000256" key="1">
    <source>
        <dbReference type="SAM" id="Phobius"/>
    </source>
</evidence>